<reference evidence="1 2" key="1">
    <citation type="submission" date="2015-01" db="EMBL/GenBank/DDBJ databases">
        <title>Ahrensia donghaiensis sp. nov., a novel dimethylsulphoniopropionate-cleavage bacterium isolated from seawater and emended descriptions of the genus Ahrensia and Ahrensia kielensis.</title>
        <authorList>
            <person name="Liu J."/>
        </authorList>
    </citation>
    <scope>NUCLEOTIDE SEQUENCE [LARGE SCALE GENOMIC DNA]</scope>
    <source>
        <strain evidence="1 2">LZD062</strain>
    </source>
</reference>
<dbReference type="PATRIC" id="fig|1514904.3.peg.2658"/>
<dbReference type="AlphaFoldDB" id="A0A0M9GKJ9"/>
<proteinExistence type="predicted"/>
<comment type="caution">
    <text evidence="1">The sequence shown here is derived from an EMBL/GenBank/DDBJ whole genome shotgun (WGS) entry which is preliminary data.</text>
</comment>
<dbReference type="STRING" id="1514904.SU32_16250"/>
<dbReference type="EMBL" id="JXMU01000036">
    <property type="protein sequence ID" value="KPA99956.1"/>
    <property type="molecule type" value="Genomic_DNA"/>
</dbReference>
<evidence type="ECO:0000313" key="1">
    <source>
        <dbReference type="EMBL" id="KPA99956.1"/>
    </source>
</evidence>
<accession>A0A0M9GKJ9</accession>
<sequence>MESADSNAWIVSVWTTMPEYEYRVLVAYAVGAQTKNEAATLVRSAGSHFQDDDINEPVRISATTAESLGITSGSVKMI</sequence>
<evidence type="ECO:0000313" key="2">
    <source>
        <dbReference type="Proteomes" id="UP000038011"/>
    </source>
</evidence>
<protein>
    <submittedName>
        <fullName evidence="1">Uncharacterized protein</fullName>
    </submittedName>
</protein>
<gene>
    <name evidence="1" type="ORF">SU32_16250</name>
</gene>
<dbReference type="RefSeq" id="WP_054000436.1">
    <property type="nucleotide sequence ID" value="NZ_JXMU01000036.1"/>
</dbReference>
<organism evidence="1 2">
    <name type="scientific">Ahrensia marina</name>
    <dbReference type="NCBI Taxonomy" id="1514904"/>
    <lineage>
        <taxon>Bacteria</taxon>
        <taxon>Pseudomonadati</taxon>
        <taxon>Pseudomonadota</taxon>
        <taxon>Alphaproteobacteria</taxon>
        <taxon>Hyphomicrobiales</taxon>
        <taxon>Ahrensiaceae</taxon>
        <taxon>Ahrensia</taxon>
    </lineage>
</organism>
<keyword evidence="2" id="KW-1185">Reference proteome</keyword>
<dbReference type="Proteomes" id="UP000038011">
    <property type="component" value="Unassembled WGS sequence"/>
</dbReference>
<name>A0A0M9GKJ9_9HYPH</name>